<dbReference type="Pfam" id="PF00146">
    <property type="entry name" value="NADHdh"/>
    <property type="match status" value="1"/>
</dbReference>
<dbReference type="AlphaFoldDB" id="A0A842J705"/>
<keyword evidence="3 5" id="KW-1133">Transmembrane helix</keyword>
<sequence>MEILQTIFLMIFQVVVIVLVAPLFDGMARKLRAKLQSKQGSDFFQTYRDIIKLFRRGRTVPECSHWVFRWAPFFLFATSAAILAAIPITYSKSTIFGAYSDIFVILYLGALLRFVFGAASLDSGNPFAATGGGREQTIAVYVEPVMIMCLIVVMLAAGTSNLVEIQSMVKSGQIGYQIPSFAVASIAFLWCIYVETGRKPFDLAEAEQELQEGLLGEYAGSDLGLVQAALILKQFAMIGLFLAIFEPWNFSNPFLAVIIFVLKAGVFYVAAVFIDNFGPRFKMTSSLRKNAVAALAISFVALTLYVVGV</sequence>
<organism evidence="6 7">
    <name type="scientific">Campylobacter massiliensis</name>
    <dbReference type="NCBI Taxonomy" id="2762557"/>
    <lineage>
        <taxon>Bacteria</taxon>
        <taxon>Pseudomonadati</taxon>
        <taxon>Campylobacterota</taxon>
        <taxon>Epsilonproteobacteria</taxon>
        <taxon>Campylobacterales</taxon>
        <taxon>Campylobacteraceae</taxon>
        <taxon>Campylobacter</taxon>
    </lineage>
</organism>
<feature type="transmembrane region" description="Helical" evidence="5">
    <location>
        <begin position="290"/>
        <end position="308"/>
    </location>
</feature>
<keyword evidence="2 5" id="KW-0812">Transmembrane</keyword>
<evidence type="ECO:0000256" key="4">
    <source>
        <dbReference type="ARBA" id="ARBA00023136"/>
    </source>
</evidence>
<feature type="transmembrane region" description="Helical" evidence="5">
    <location>
        <begin position="6"/>
        <end position="24"/>
    </location>
</feature>
<feature type="transmembrane region" description="Helical" evidence="5">
    <location>
        <begin position="66"/>
        <end position="90"/>
    </location>
</feature>
<feature type="transmembrane region" description="Helical" evidence="5">
    <location>
        <begin position="96"/>
        <end position="116"/>
    </location>
</feature>
<keyword evidence="7" id="KW-1185">Reference proteome</keyword>
<evidence type="ECO:0000256" key="1">
    <source>
        <dbReference type="ARBA" id="ARBA00004141"/>
    </source>
</evidence>
<evidence type="ECO:0000313" key="7">
    <source>
        <dbReference type="Proteomes" id="UP000552683"/>
    </source>
</evidence>
<comment type="subcellular location">
    <subcellularLocation>
        <location evidence="1">Membrane</location>
        <topology evidence="1">Multi-pass membrane protein</topology>
    </subcellularLocation>
</comment>
<dbReference type="InterPro" id="IPR052561">
    <property type="entry name" value="ComplexI_Subunit1"/>
</dbReference>
<dbReference type="InterPro" id="IPR001694">
    <property type="entry name" value="NADH_UbQ_OxRdtase_su1/FPO"/>
</dbReference>
<dbReference type="PANTHER" id="PTHR43359:SF1">
    <property type="entry name" value="FORMATE HYDROGENLYASE SUBUNIT 4-RELATED"/>
    <property type="match status" value="1"/>
</dbReference>
<protein>
    <submittedName>
        <fullName evidence="6">NADH-quinone oxidoreductase subunit H</fullName>
    </submittedName>
</protein>
<dbReference type="GO" id="GO:0005886">
    <property type="term" value="C:plasma membrane"/>
    <property type="evidence" value="ECO:0007669"/>
    <property type="project" value="TreeGrafter"/>
</dbReference>
<dbReference type="PANTHER" id="PTHR43359">
    <property type="entry name" value="FORMATE HYDROGENLYASE SUBUNIT 4"/>
    <property type="match status" value="1"/>
</dbReference>
<proteinExistence type="predicted"/>
<evidence type="ECO:0000256" key="3">
    <source>
        <dbReference type="ARBA" id="ARBA00022989"/>
    </source>
</evidence>
<dbReference type="EMBL" id="JACLZK010000002">
    <property type="protein sequence ID" value="MBC2883756.1"/>
    <property type="molecule type" value="Genomic_DNA"/>
</dbReference>
<feature type="transmembrane region" description="Helical" evidence="5">
    <location>
        <begin position="176"/>
        <end position="194"/>
    </location>
</feature>
<keyword evidence="4 5" id="KW-0472">Membrane</keyword>
<evidence type="ECO:0000256" key="2">
    <source>
        <dbReference type="ARBA" id="ARBA00022692"/>
    </source>
</evidence>
<reference evidence="6 7" key="1">
    <citation type="submission" date="2020-08" db="EMBL/GenBank/DDBJ databases">
        <title>Complete genome and description of Campylobacter massiliensis Marseille-Q3452 sp. nov.</title>
        <authorList>
            <person name="Antezack A."/>
        </authorList>
    </citation>
    <scope>NUCLEOTIDE SEQUENCE [LARGE SCALE GENOMIC DNA]</scope>
    <source>
        <strain evidence="6 7">Marseille-Q3452</strain>
    </source>
</reference>
<feature type="transmembrane region" description="Helical" evidence="5">
    <location>
        <begin position="137"/>
        <end position="156"/>
    </location>
</feature>
<feature type="transmembrane region" description="Helical" evidence="5">
    <location>
        <begin position="254"/>
        <end position="278"/>
    </location>
</feature>
<evidence type="ECO:0000256" key="5">
    <source>
        <dbReference type="SAM" id="Phobius"/>
    </source>
</evidence>
<dbReference type="PROSITE" id="PS00668">
    <property type="entry name" value="COMPLEX1_ND1_2"/>
    <property type="match status" value="1"/>
</dbReference>
<dbReference type="RefSeq" id="WP_185899353.1">
    <property type="nucleotide sequence ID" value="NZ_JACLZK010000002.1"/>
</dbReference>
<gene>
    <name evidence="6" type="ORF">H7R39_10920</name>
</gene>
<dbReference type="InterPro" id="IPR018086">
    <property type="entry name" value="NADH_UbQ_OxRdtase_su1_CS"/>
</dbReference>
<evidence type="ECO:0000313" key="6">
    <source>
        <dbReference type="EMBL" id="MBC2883756.1"/>
    </source>
</evidence>
<comment type="caution">
    <text evidence="6">The sequence shown here is derived from an EMBL/GenBank/DDBJ whole genome shotgun (WGS) entry which is preliminary data.</text>
</comment>
<feature type="transmembrane region" description="Helical" evidence="5">
    <location>
        <begin position="230"/>
        <end position="248"/>
    </location>
</feature>
<dbReference type="Proteomes" id="UP000552683">
    <property type="component" value="Unassembled WGS sequence"/>
</dbReference>
<accession>A0A842J705</accession>
<name>A0A842J705_9BACT</name>